<evidence type="ECO:0000259" key="1">
    <source>
        <dbReference type="Pfam" id="PF00190"/>
    </source>
</evidence>
<dbReference type="Gene3D" id="2.60.120.10">
    <property type="entry name" value="Jelly Rolls"/>
    <property type="match status" value="1"/>
</dbReference>
<dbReference type="PANTHER" id="PTHR36448:SF3">
    <property type="entry name" value="CUPIN TYPE-2 DOMAIN-CONTAINING PROTEIN"/>
    <property type="match status" value="1"/>
</dbReference>
<reference evidence="2 3" key="1">
    <citation type="submission" date="2019-06" db="EMBL/GenBank/DDBJ databases">
        <title>Wine fermentation using esterase from Monascus purpureus.</title>
        <authorList>
            <person name="Geng C."/>
            <person name="Zhang Y."/>
        </authorList>
    </citation>
    <scope>NUCLEOTIDE SEQUENCE [LARGE SCALE GENOMIC DNA]</scope>
    <source>
        <strain evidence="2">HQ1</strain>
    </source>
</reference>
<dbReference type="InterPro" id="IPR011051">
    <property type="entry name" value="RmlC_Cupin_sf"/>
</dbReference>
<dbReference type="Pfam" id="PF00190">
    <property type="entry name" value="Cupin_1"/>
    <property type="match status" value="1"/>
</dbReference>
<gene>
    <name evidence="2" type="ORF">MPDQ_003830</name>
</gene>
<name>A0A507R218_MONPU</name>
<dbReference type="InterPro" id="IPR047121">
    <property type="entry name" value="YjiB-like"/>
</dbReference>
<dbReference type="Proteomes" id="UP000319663">
    <property type="component" value="Unassembled WGS sequence"/>
</dbReference>
<dbReference type="CDD" id="cd02219">
    <property type="entry name" value="cupin_YjlB-like"/>
    <property type="match status" value="1"/>
</dbReference>
<protein>
    <recommendedName>
        <fullName evidence="1">Cupin type-1 domain-containing protein</fullName>
    </recommendedName>
</protein>
<sequence>MDFRKKSKMLLNQSNGIRITTKQIAGWQRIPNTSIQSKPLIIYHNAFDATPSELAAHLEKVGAVSPQWTYTMYNTTHYHSTTHEVLGVVSGRARLCFGGEGNPNRFEPTVGKGDLIIVPAGVGHRLLVDLDAHQNAFKMLGAYPPGKQWDMCYGKPGEEEKAGTIKKLAWFHLDPLYGRNGPVLHV</sequence>
<dbReference type="PIRSF" id="PIRSF019307">
    <property type="entry name" value="UCP019307"/>
    <property type="match status" value="1"/>
</dbReference>
<dbReference type="InterPro" id="IPR014500">
    <property type="entry name" value="UCP019307_cupin"/>
</dbReference>
<evidence type="ECO:0000313" key="2">
    <source>
        <dbReference type="EMBL" id="TQB75034.1"/>
    </source>
</evidence>
<organism evidence="2 3">
    <name type="scientific">Monascus purpureus</name>
    <name type="common">Red mold</name>
    <name type="synonym">Monascus anka</name>
    <dbReference type="NCBI Taxonomy" id="5098"/>
    <lineage>
        <taxon>Eukaryota</taxon>
        <taxon>Fungi</taxon>
        <taxon>Dikarya</taxon>
        <taxon>Ascomycota</taxon>
        <taxon>Pezizomycotina</taxon>
        <taxon>Eurotiomycetes</taxon>
        <taxon>Eurotiomycetidae</taxon>
        <taxon>Eurotiales</taxon>
        <taxon>Aspergillaceae</taxon>
        <taxon>Monascus</taxon>
    </lineage>
</organism>
<proteinExistence type="predicted"/>
<keyword evidence="3" id="KW-1185">Reference proteome</keyword>
<dbReference type="PANTHER" id="PTHR36448">
    <property type="entry name" value="BLR7373 PROTEIN"/>
    <property type="match status" value="1"/>
</dbReference>
<dbReference type="SUPFAM" id="SSF51182">
    <property type="entry name" value="RmlC-like cupins"/>
    <property type="match status" value="1"/>
</dbReference>
<comment type="caution">
    <text evidence="2">The sequence shown here is derived from an EMBL/GenBank/DDBJ whole genome shotgun (WGS) entry which is preliminary data.</text>
</comment>
<dbReference type="InterPro" id="IPR006045">
    <property type="entry name" value="Cupin_1"/>
</dbReference>
<dbReference type="InterPro" id="IPR014710">
    <property type="entry name" value="RmlC-like_jellyroll"/>
</dbReference>
<dbReference type="AlphaFoldDB" id="A0A507R218"/>
<accession>A0A507R218</accession>
<dbReference type="STRING" id="5098.A0A507R218"/>
<feature type="domain" description="Cupin type-1" evidence="1">
    <location>
        <begin position="74"/>
        <end position="124"/>
    </location>
</feature>
<dbReference type="EMBL" id="VIFY01000024">
    <property type="protein sequence ID" value="TQB75034.1"/>
    <property type="molecule type" value="Genomic_DNA"/>
</dbReference>
<evidence type="ECO:0000313" key="3">
    <source>
        <dbReference type="Proteomes" id="UP000319663"/>
    </source>
</evidence>